<feature type="transmembrane region" description="Helical" evidence="6">
    <location>
        <begin position="193"/>
        <end position="212"/>
    </location>
</feature>
<comment type="caution">
    <text evidence="6">Lacks conserved residue(s) required for the propagation of feature annotation.</text>
</comment>
<dbReference type="GO" id="GO:0016020">
    <property type="term" value="C:membrane"/>
    <property type="evidence" value="ECO:0007669"/>
    <property type="project" value="UniProtKB-SubCell"/>
</dbReference>
<dbReference type="GO" id="GO:0015297">
    <property type="term" value="F:antiporter activity"/>
    <property type="evidence" value="ECO:0007669"/>
    <property type="project" value="InterPro"/>
</dbReference>
<dbReference type="Ensembl" id="ENSEBUT00000020662.1">
    <property type="protein sequence ID" value="ENSEBUP00000020085.1"/>
    <property type="gene ID" value="ENSEBUG00000012471.1"/>
</dbReference>
<name>A0A8C4QVU0_EPTBU</name>
<feature type="transmembrane region" description="Helical" evidence="6">
    <location>
        <begin position="7"/>
        <end position="26"/>
    </location>
</feature>
<evidence type="ECO:0000256" key="5">
    <source>
        <dbReference type="ARBA" id="ARBA00023136"/>
    </source>
</evidence>
<evidence type="ECO:0000313" key="7">
    <source>
        <dbReference type="Ensembl" id="ENSEBUP00000020085.1"/>
    </source>
</evidence>
<comment type="similarity">
    <text evidence="2 6">Belongs to the multi antimicrobial extrusion (MATE) (TC 2.A.66.1) family.</text>
</comment>
<keyword evidence="3 6" id="KW-0812">Transmembrane</keyword>
<evidence type="ECO:0000313" key="8">
    <source>
        <dbReference type="Proteomes" id="UP000694388"/>
    </source>
</evidence>
<keyword evidence="8" id="KW-1185">Reference proteome</keyword>
<evidence type="ECO:0000256" key="6">
    <source>
        <dbReference type="RuleBase" id="RU004914"/>
    </source>
</evidence>
<dbReference type="InterPro" id="IPR045069">
    <property type="entry name" value="MATE_euk"/>
</dbReference>
<feature type="transmembrane region" description="Helical" evidence="6">
    <location>
        <begin position="232"/>
        <end position="250"/>
    </location>
</feature>
<reference evidence="7" key="1">
    <citation type="submission" date="2025-08" db="UniProtKB">
        <authorList>
            <consortium name="Ensembl"/>
        </authorList>
    </citation>
    <scope>IDENTIFICATION</scope>
</reference>
<dbReference type="Pfam" id="PF01554">
    <property type="entry name" value="MatE"/>
    <property type="match status" value="1"/>
</dbReference>
<dbReference type="AlphaFoldDB" id="A0A8C4QVU0"/>
<evidence type="ECO:0000256" key="1">
    <source>
        <dbReference type="ARBA" id="ARBA00004141"/>
    </source>
</evidence>
<keyword evidence="4 6" id="KW-1133">Transmembrane helix</keyword>
<feature type="transmembrane region" description="Helical" evidence="6">
    <location>
        <begin position="71"/>
        <end position="92"/>
    </location>
</feature>
<dbReference type="GeneTree" id="ENSGT00940000163234"/>
<feature type="transmembrane region" description="Helical" evidence="6">
    <location>
        <begin position="38"/>
        <end position="64"/>
    </location>
</feature>
<evidence type="ECO:0000256" key="2">
    <source>
        <dbReference type="ARBA" id="ARBA00010199"/>
    </source>
</evidence>
<feature type="transmembrane region" description="Helical" evidence="6">
    <location>
        <begin position="426"/>
        <end position="450"/>
    </location>
</feature>
<keyword evidence="5 6" id="KW-0472">Membrane</keyword>
<dbReference type="OMA" id="IAMAFNT"/>
<dbReference type="InterPro" id="IPR002528">
    <property type="entry name" value="MATE_fam"/>
</dbReference>
<organism evidence="7 8">
    <name type="scientific">Eptatretus burgeri</name>
    <name type="common">Inshore hagfish</name>
    <dbReference type="NCBI Taxonomy" id="7764"/>
    <lineage>
        <taxon>Eukaryota</taxon>
        <taxon>Metazoa</taxon>
        <taxon>Chordata</taxon>
        <taxon>Craniata</taxon>
        <taxon>Vertebrata</taxon>
        <taxon>Cyclostomata</taxon>
        <taxon>Myxini</taxon>
        <taxon>Myxiniformes</taxon>
        <taxon>Myxinidae</taxon>
        <taxon>Eptatretinae</taxon>
        <taxon>Eptatretus</taxon>
    </lineage>
</organism>
<dbReference type="GO" id="GO:1990961">
    <property type="term" value="P:xenobiotic detoxification by transmembrane export across the plasma membrane"/>
    <property type="evidence" value="ECO:0007669"/>
    <property type="project" value="InterPro"/>
</dbReference>
<dbReference type="GO" id="GO:0042910">
    <property type="term" value="F:xenobiotic transmembrane transporter activity"/>
    <property type="evidence" value="ECO:0007669"/>
    <property type="project" value="InterPro"/>
</dbReference>
<dbReference type="NCBIfam" id="TIGR00797">
    <property type="entry name" value="matE"/>
    <property type="match status" value="1"/>
</dbReference>
<reference evidence="7" key="2">
    <citation type="submission" date="2025-09" db="UniProtKB">
        <authorList>
            <consortium name="Ensembl"/>
        </authorList>
    </citation>
    <scope>IDENTIFICATION</scope>
</reference>
<dbReference type="Proteomes" id="UP000694388">
    <property type="component" value="Unplaced"/>
</dbReference>
<feature type="transmembrane region" description="Helical" evidence="6">
    <location>
        <begin position="262"/>
        <end position="285"/>
    </location>
</feature>
<dbReference type="PANTHER" id="PTHR11206">
    <property type="entry name" value="MULTIDRUG RESISTANCE PROTEIN"/>
    <property type="match status" value="1"/>
</dbReference>
<sequence length="481" mass="54060">MERKRCHICFCCFVIFSLIFQAFFLFQLETKYLMNQKIIIPQVLTAVMSNVIHALLNYILLYILDTGITGAAIAHALNFYFQMITLMIYIWWRGCVPSTWGGWTMKCLEDWWPFMRLAIPSTMMICLEWWVYEISTILAGILGKVEQAAQSTIYQLTTISYTIPMGVAMAATVQVGSALGAGQIEQAKLSAKVSMICAIFLAVFNALILVSLKDVLGYLFSNNQKVVKMVAFILPLCSGFQLFDGLSVISGGILRGCALQKIGALCCLIGYYVIGIPIGICLMFLTHLHVFGMWVGLFISIFMQSVFMLISVAMVNWESKAEQAQVNAGTKCTQNQDEEDEETFADSNCTLSGVEEQPKVTALPEDQRDNQIYKEMVKNRVSTIDDTLAVEIHSYGVVEMVHIEKRKVENEHREERPPNRSLKRLLLYRGLFFMAAVVIFALGMVIRFVVPMFLSISEHTKQPANVTVTPSSPSRNELALI</sequence>
<feature type="transmembrane region" description="Helical" evidence="6">
    <location>
        <begin position="291"/>
        <end position="315"/>
    </location>
</feature>
<dbReference type="CDD" id="cd13132">
    <property type="entry name" value="MATE_eukaryotic"/>
    <property type="match status" value="1"/>
</dbReference>
<evidence type="ECO:0000256" key="3">
    <source>
        <dbReference type="ARBA" id="ARBA00022692"/>
    </source>
</evidence>
<evidence type="ECO:0000256" key="4">
    <source>
        <dbReference type="ARBA" id="ARBA00022989"/>
    </source>
</evidence>
<accession>A0A8C4QVU0</accession>
<comment type="subcellular location">
    <subcellularLocation>
        <location evidence="1">Membrane</location>
        <topology evidence="1">Multi-pass membrane protein</topology>
    </subcellularLocation>
</comment>
<protein>
    <recommendedName>
        <fullName evidence="6">Multidrug and toxin extrusion protein</fullName>
    </recommendedName>
</protein>
<proteinExistence type="inferred from homology"/>